<evidence type="ECO:0000313" key="2">
    <source>
        <dbReference type="EMBL" id="GEN81710.1"/>
    </source>
</evidence>
<sequence length="54" mass="6257">MKLYHHVLIIIVIIILLFSLYGAGYGAVPFLLAAIYLGCVSVKEFRRFKKSKRW</sequence>
<dbReference type="Proteomes" id="UP000321901">
    <property type="component" value="Unassembled WGS sequence"/>
</dbReference>
<keyword evidence="1" id="KW-1133">Transmembrane helix</keyword>
<evidence type="ECO:0000313" key="3">
    <source>
        <dbReference type="Proteomes" id="UP000321901"/>
    </source>
</evidence>
<protein>
    <submittedName>
        <fullName evidence="2">Uncharacterized protein</fullName>
    </submittedName>
</protein>
<dbReference type="EMBL" id="BJYL01000001">
    <property type="protein sequence ID" value="GEN81710.1"/>
    <property type="molecule type" value="Genomic_DNA"/>
</dbReference>
<comment type="caution">
    <text evidence="2">The sequence shown here is derived from an EMBL/GenBank/DDBJ whole genome shotgun (WGS) entry which is preliminary data.</text>
</comment>
<evidence type="ECO:0000256" key="1">
    <source>
        <dbReference type="SAM" id="Phobius"/>
    </source>
</evidence>
<keyword evidence="1" id="KW-0472">Membrane</keyword>
<name>A0A511Z2N9_9BACL</name>
<accession>A0A511Z2N9</accession>
<dbReference type="AlphaFoldDB" id="A0A511Z2N9"/>
<gene>
    <name evidence="2" type="ORF">SLU01_00220</name>
</gene>
<keyword evidence="1" id="KW-0812">Transmembrane</keyword>
<keyword evidence="3" id="KW-1185">Reference proteome</keyword>
<feature type="transmembrane region" description="Helical" evidence="1">
    <location>
        <begin position="6"/>
        <end position="39"/>
    </location>
</feature>
<reference evidence="2 3" key="1">
    <citation type="submission" date="2019-07" db="EMBL/GenBank/DDBJ databases">
        <title>Whole genome shotgun sequence of Sporosarcina luteola NBRC 105378.</title>
        <authorList>
            <person name="Hosoyama A."/>
            <person name="Uohara A."/>
            <person name="Ohji S."/>
            <person name="Ichikawa N."/>
        </authorList>
    </citation>
    <scope>NUCLEOTIDE SEQUENCE [LARGE SCALE GENOMIC DNA]</scope>
    <source>
        <strain evidence="2 3">NBRC 105378</strain>
    </source>
</reference>
<organism evidence="2 3">
    <name type="scientific">Sporosarcina luteola</name>
    <dbReference type="NCBI Taxonomy" id="582850"/>
    <lineage>
        <taxon>Bacteria</taxon>
        <taxon>Bacillati</taxon>
        <taxon>Bacillota</taxon>
        <taxon>Bacilli</taxon>
        <taxon>Bacillales</taxon>
        <taxon>Caryophanaceae</taxon>
        <taxon>Sporosarcina</taxon>
    </lineage>
</organism>
<proteinExistence type="predicted"/>